<name>A0A0P8C1I4_9CYAN</name>
<keyword evidence="1" id="KW-0812">Transmembrane</keyword>
<evidence type="ECO:0000313" key="3">
    <source>
        <dbReference type="Proteomes" id="UP000050465"/>
    </source>
</evidence>
<dbReference type="EMBL" id="LJZR01000015">
    <property type="protein sequence ID" value="KPQ35008.1"/>
    <property type="molecule type" value="Genomic_DNA"/>
</dbReference>
<feature type="transmembrane region" description="Helical" evidence="1">
    <location>
        <begin position="79"/>
        <end position="99"/>
    </location>
</feature>
<evidence type="ECO:0000313" key="2">
    <source>
        <dbReference type="EMBL" id="KPQ35008.1"/>
    </source>
</evidence>
<feature type="transmembrane region" description="Helical" evidence="1">
    <location>
        <begin position="38"/>
        <end position="59"/>
    </location>
</feature>
<accession>A0A0P8C1I4</accession>
<keyword evidence="1" id="KW-0472">Membrane</keyword>
<protein>
    <submittedName>
        <fullName evidence="2">Uncharacterized protein</fullName>
    </submittedName>
</protein>
<dbReference type="Proteomes" id="UP000050465">
    <property type="component" value="Unassembled WGS sequence"/>
</dbReference>
<dbReference type="AlphaFoldDB" id="A0A0P8C1I4"/>
<gene>
    <name evidence="2" type="ORF">HLUCCA11_12625</name>
</gene>
<feature type="transmembrane region" description="Helical" evidence="1">
    <location>
        <begin position="120"/>
        <end position="140"/>
    </location>
</feature>
<comment type="caution">
    <text evidence="2">The sequence shown here is derived from an EMBL/GenBank/DDBJ whole genome shotgun (WGS) entry which is preliminary data.</text>
</comment>
<proteinExistence type="predicted"/>
<evidence type="ECO:0000256" key="1">
    <source>
        <dbReference type="SAM" id="Phobius"/>
    </source>
</evidence>
<sequence>MRDSSIHTVDISAEPISAYRPGVAARTRNLSAAIRQSLGTDVFLVFVSLFVALLFSSAIGAVIPPANLDSPTAYIPPQWLIFAVCALPPSVCLFLDVLSTASNPAALPFARSKSALTAIYAARLHLMLLAFYFTAILAALCWSALAMPLASKIFVSAIFSFALYSLGQSIPSKRMSFMVSGILFLVVLVATQAFIVMRLEADASKANQTVLDELVPPSPEEPRPLDEAAP</sequence>
<feature type="transmembrane region" description="Helical" evidence="1">
    <location>
        <begin position="146"/>
        <end position="165"/>
    </location>
</feature>
<reference evidence="2 3" key="1">
    <citation type="submission" date="2015-09" db="EMBL/GenBank/DDBJ databases">
        <title>Identification and resolution of microdiversity through metagenomic sequencing of parallel consortia.</title>
        <authorList>
            <person name="Nelson W.C."/>
            <person name="Romine M.F."/>
            <person name="Lindemann S.R."/>
        </authorList>
    </citation>
    <scope>NUCLEOTIDE SEQUENCE [LARGE SCALE GENOMIC DNA]</scope>
    <source>
        <strain evidence="2">Ana</strain>
    </source>
</reference>
<keyword evidence="1" id="KW-1133">Transmembrane helix</keyword>
<feature type="transmembrane region" description="Helical" evidence="1">
    <location>
        <begin position="177"/>
        <end position="197"/>
    </location>
</feature>
<organism evidence="2 3">
    <name type="scientific">Phormidesmis priestleyi Ana</name>
    <dbReference type="NCBI Taxonomy" id="1666911"/>
    <lineage>
        <taxon>Bacteria</taxon>
        <taxon>Bacillati</taxon>
        <taxon>Cyanobacteriota</taxon>
        <taxon>Cyanophyceae</taxon>
        <taxon>Leptolyngbyales</taxon>
        <taxon>Leptolyngbyaceae</taxon>
        <taxon>Phormidesmis</taxon>
    </lineage>
</organism>